<dbReference type="Pfam" id="PF01554">
    <property type="entry name" value="MatE"/>
    <property type="match status" value="2"/>
</dbReference>
<evidence type="ECO:0000256" key="6">
    <source>
        <dbReference type="ARBA" id="ARBA00022449"/>
    </source>
</evidence>
<feature type="transmembrane region" description="Helical" evidence="13">
    <location>
        <begin position="12"/>
        <end position="31"/>
    </location>
</feature>
<gene>
    <name evidence="14" type="ORF">H9943_05285</name>
</gene>
<feature type="transmembrane region" description="Helical" evidence="13">
    <location>
        <begin position="131"/>
        <end position="151"/>
    </location>
</feature>
<comment type="subcellular location">
    <subcellularLocation>
        <location evidence="2">Cell membrane</location>
        <topology evidence="2">Multi-pass membrane protein</topology>
    </subcellularLocation>
</comment>
<feature type="transmembrane region" description="Helical" evidence="13">
    <location>
        <begin position="281"/>
        <end position="298"/>
    </location>
</feature>
<feature type="transmembrane region" description="Helical" evidence="13">
    <location>
        <begin position="192"/>
        <end position="213"/>
    </location>
</feature>
<dbReference type="GO" id="GO:0015297">
    <property type="term" value="F:antiporter activity"/>
    <property type="evidence" value="ECO:0007669"/>
    <property type="project" value="UniProtKB-KW"/>
</dbReference>
<feature type="transmembrane region" description="Helical" evidence="13">
    <location>
        <begin position="319"/>
        <end position="343"/>
    </location>
</feature>
<organism evidence="14 15">
    <name type="scientific">Candidatus Ruthenibacterium avium</name>
    <dbReference type="NCBI Taxonomy" id="2838751"/>
    <lineage>
        <taxon>Bacteria</taxon>
        <taxon>Bacillati</taxon>
        <taxon>Bacillota</taxon>
        <taxon>Clostridia</taxon>
        <taxon>Eubacteriales</taxon>
        <taxon>Oscillospiraceae</taxon>
        <taxon>Ruthenibacterium</taxon>
    </lineage>
</organism>
<evidence type="ECO:0000256" key="10">
    <source>
        <dbReference type="ARBA" id="ARBA00023065"/>
    </source>
</evidence>
<dbReference type="InterPro" id="IPR002528">
    <property type="entry name" value="MATE_fam"/>
</dbReference>
<reference evidence="14" key="2">
    <citation type="submission" date="2021-04" db="EMBL/GenBank/DDBJ databases">
        <authorList>
            <person name="Gilroy R."/>
        </authorList>
    </citation>
    <scope>NUCLEOTIDE SEQUENCE</scope>
    <source>
        <strain evidence="14">ChiBcec8-14828</strain>
    </source>
</reference>
<evidence type="ECO:0000256" key="2">
    <source>
        <dbReference type="ARBA" id="ARBA00004651"/>
    </source>
</evidence>
<keyword evidence="8 13" id="KW-0812">Transmembrane</keyword>
<feature type="transmembrane region" description="Helical" evidence="13">
    <location>
        <begin position="244"/>
        <end position="261"/>
    </location>
</feature>
<dbReference type="GO" id="GO:0005886">
    <property type="term" value="C:plasma membrane"/>
    <property type="evidence" value="ECO:0007669"/>
    <property type="project" value="UniProtKB-SubCell"/>
</dbReference>
<dbReference type="Proteomes" id="UP000824209">
    <property type="component" value="Unassembled WGS sequence"/>
</dbReference>
<evidence type="ECO:0000256" key="4">
    <source>
        <dbReference type="ARBA" id="ARBA00020268"/>
    </source>
</evidence>
<dbReference type="AlphaFoldDB" id="A0A9D2M2G0"/>
<keyword evidence="10" id="KW-0406">Ion transport</keyword>
<sequence>MTTDLTKGNPIWLLIFFSLPMLAGNILQQFYSMVDAIIVGRFVGAKALAAVGCTGSINFFILGAAVGIAGGFCIIVSQRFGAKDEDGLRKAVAISVELSAISSVSIMLLSVIFAVPLLEVMQTPKDIFHDAYMYIVIIFWGIPGTVFYNLFSGILRSVGDSRTPLFFLALASVGNIVLDFVFVLFFQMGPAGAAVATIVSQTLSGIACLIFILKKFAFLIPKKSDWKFDPALAASLMRLGLPSALSNSVCAIGTMAMQGVVNSFGSDIVAGYTAGTKIESLAVQPCFAFSTALSTFVAQNVGARKMERVRKGTHDCLKLMVGCAALGWAVAHFFGASLVGVFLENPTEDVVAASVLYLNWVGAFIFALGVLLTYRCSISGMGNANIPMLSGAVELAMRVPVAFLTSGFLGFVSVCLCGPAAWVGAAIMLGIAYYRIEQSTAARLSVHA</sequence>
<dbReference type="InterPro" id="IPR048279">
    <property type="entry name" value="MdtK-like"/>
</dbReference>
<dbReference type="EMBL" id="DWYA01000050">
    <property type="protein sequence ID" value="HJB39792.1"/>
    <property type="molecule type" value="Genomic_DNA"/>
</dbReference>
<dbReference type="PANTHER" id="PTHR43298:SF2">
    <property type="entry name" value="FMN_FAD EXPORTER YEEO-RELATED"/>
    <property type="match status" value="1"/>
</dbReference>
<evidence type="ECO:0000256" key="9">
    <source>
        <dbReference type="ARBA" id="ARBA00022989"/>
    </source>
</evidence>
<keyword evidence="5" id="KW-0813">Transport</keyword>
<dbReference type="PANTHER" id="PTHR43298">
    <property type="entry name" value="MULTIDRUG RESISTANCE PROTEIN NORM-RELATED"/>
    <property type="match status" value="1"/>
</dbReference>
<accession>A0A9D2M2G0</accession>
<proteinExistence type="inferred from homology"/>
<evidence type="ECO:0000256" key="1">
    <source>
        <dbReference type="ARBA" id="ARBA00003408"/>
    </source>
</evidence>
<evidence type="ECO:0000313" key="15">
    <source>
        <dbReference type="Proteomes" id="UP000824209"/>
    </source>
</evidence>
<evidence type="ECO:0000256" key="7">
    <source>
        <dbReference type="ARBA" id="ARBA00022475"/>
    </source>
</evidence>
<dbReference type="CDD" id="cd13138">
    <property type="entry name" value="MATE_yoeA_like"/>
    <property type="match status" value="1"/>
</dbReference>
<dbReference type="InterPro" id="IPR050222">
    <property type="entry name" value="MATE_MdtK"/>
</dbReference>
<evidence type="ECO:0000256" key="12">
    <source>
        <dbReference type="ARBA" id="ARBA00031636"/>
    </source>
</evidence>
<dbReference type="NCBIfam" id="TIGR00797">
    <property type="entry name" value="matE"/>
    <property type="match status" value="1"/>
</dbReference>
<evidence type="ECO:0000313" key="14">
    <source>
        <dbReference type="EMBL" id="HJB39792.1"/>
    </source>
</evidence>
<keyword evidence="11 13" id="KW-0472">Membrane</keyword>
<reference evidence="14" key="1">
    <citation type="journal article" date="2021" name="PeerJ">
        <title>Extensive microbial diversity within the chicken gut microbiome revealed by metagenomics and culture.</title>
        <authorList>
            <person name="Gilroy R."/>
            <person name="Ravi A."/>
            <person name="Getino M."/>
            <person name="Pursley I."/>
            <person name="Horton D.L."/>
            <person name="Alikhan N.F."/>
            <person name="Baker D."/>
            <person name="Gharbi K."/>
            <person name="Hall N."/>
            <person name="Watson M."/>
            <person name="Adriaenssens E.M."/>
            <person name="Foster-Nyarko E."/>
            <person name="Jarju S."/>
            <person name="Secka A."/>
            <person name="Antonio M."/>
            <person name="Oren A."/>
            <person name="Chaudhuri R.R."/>
            <person name="La Ragione R."/>
            <person name="Hildebrand F."/>
            <person name="Pallen M.J."/>
        </authorList>
    </citation>
    <scope>NUCLEOTIDE SEQUENCE</scope>
    <source>
        <strain evidence="14">ChiBcec8-14828</strain>
    </source>
</reference>
<evidence type="ECO:0000256" key="3">
    <source>
        <dbReference type="ARBA" id="ARBA00010199"/>
    </source>
</evidence>
<dbReference type="PIRSF" id="PIRSF006603">
    <property type="entry name" value="DinF"/>
    <property type="match status" value="1"/>
</dbReference>
<evidence type="ECO:0000256" key="5">
    <source>
        <dbReference type="ARBA" id="ARBA00022448"/>
    </source>
</evidence>
<dbReference type="GO" id="GO:0006811">
    <property type="term" value="P:monoatomic ion transport"/>
    <property type="evidence" value="ECO:0007669"/>
    <property type="project" value="UniProtKB-KW"/>
</dbReference>
<feature type="transmembrane region" description="Helical" evidence="13">
    <location>
        <begin position="411"/>
        <end position="434"/>
    </location>
</feature>
<feature type="transmembrane region" description="Helical" evidence="13">
    <location>
        <begin position="355"/>
        <end position="374"/>
    </location>
</feature>
<name>A0A9D2M2G0_9FIRM</name>
<feature type="transmembrane region" description="Helical" evidence="13">
    <location>
        <begin position="57"/>
        <end position="77"/>
    </location>
</feature>
<evidence type="ECO:0000256" key="11">
    <source>
        <dbReference type="ARBA" id="ARBA00023136"/>
    </source>
</evidence>
<comment type="similarity">
    <text evidence="3">Belongs to the multi antimicrobial extrusion (MATE) (TC 2.A.66.1) family.</text>
</comment>
<feature type="transmembrane region" description="Helical" evidence="13">
    <location>
        <begin position="163"/>
        <end position="186"/>
    </location>
</feature>
<evidence type="ECO:0000256" key="8">
    <source>
        <dbReference type="ARBA" id="ARBA00022692"/>
    </source>
</evidence>
<comment type="function">
    <text evidence="1">Multidrug efflux pump.</text>
</comment>
<keyword evidence="6" id="KW-0050">Antiport</keyword>
<dbReference type="GO" id="GO:0042910">
    <property type="term" value="F:xenobiotic transmembrane transporter activity"/>
    <property type="evidence" value="ECO:0007669"/>
    <property type="project" value="InterPro"/>
</dbReference>
<comment type="caution">
    <text evidence="14">The sequence shown here is derived from an EMBL/GenBank/DDBJ whole genome shotgun (WGS) entry which is preliminary data.</text>
</comment>
<keyword evidence="7" id="KW-1003">Cell membrane</keyword>
<evidence type="ECO:0000256" key="13">
    <source>
        <dbReference type="SAM" id="Phobius"/>
    </source>
</evidence>
<feature type="transmembrane region" description="Helical" evidence="13">
    <location>
        <begin position="98"/>
        <end position="119"/>
    </location>
</feature>
<protein>
    <recommendedName>
        <fullName evidence="4">Probable multidrug resistance protein NorM</fullName>
    </recommendedName>
    <alternativeName>
        <fullName evidence="12">Multidrug-efflux transporter</fullName>
    </alternativeName>
</protein>
<keyword evidence="9 13" id="KW-1133">Transmembrane helix</keyword>